<dbReference type="Proteomes" id="UP000798662">
    <property type="component" value="Chromosome 3"/>
</dbReference>
<organism evidence="1 2">
    <name type="scientific">Pyropia yezoensis</name>
    <name type="common">Susabi-nori</name>
    <name type="synonym">Porphyra yezoensis</name>
    <dbReference type="NCBI Taxonomy" id="2788"/>
    <lineage>
        <taxon>Eukaryota</taxon>
        <taxon>Rhodophyta</taxon>
        <taxon>Bangiophyceae</taxon>
        <taxon>Bangiales</taxon>
        <taxon>Bangiaceae</taxon>
        <taxon>Pyropia</taxon>
    </lineage>
</organism>
<evidence type="ECO:0000313" key="2">
    <source>
        <dbReference type="Proteomes" id="UP000798662"/>
    </source>
</evidence>
<sequence length="643" mass="70420">MNRISSFVQLAQAAKGEADLPAGADPYEDFDFSPYLSAEQTEEDLRKTWRVFTKVKDVLDDGRRLENASWRLWFRERNKAAAAAAAEELGGQEASGSLKHRKPSAVPTEAESAAALNNLQLDDLSLDKSLARAENKTSRMVGGMFGGGAGGSGKDQEESANAEARAKMERTRRLLSLLSKHALGDDPALVDDLLAWVHIDVLSSSEVDVKTANSVPKAKDGSPDMVAAAEAILPRDAAAAREFLSTSDVRARKRAAAFGHSLERNGANNFLLYLLRELRDELSFDIFSPKDGPMRGDYAAMGIAVRILDSKSTDYPQQLKTALSDYDYVVANTIMSAPVVNVASMMKLPTLTVIHEAWRPKDMDYYAKEVFLMPHLGKAEITGAFSAASRIVFPAEVQKRCYDGLYKEEAASVVYNGIPLKSINAFRKVQSRATVRASLGYNAEDMVLVQLGTVCKRKGQLVTAQAFSKLKQRLGESGKKLKLLMVGARYIRQHEIDYIDSIKEELESSGSLDAVTILDVKKNVLPYYLAADMILCPSLNEVLPLVICEAMAFERPVIATAIDGIPEALDDGVEGFLIPPDDADALTEAMAKLVDDEDLRREMGQRGRARVLSQFSFETMSASYREIIKSDLGSLEAPPLAMD</sequence>
<comment type="caution">
    <text evidence="1">The sequence shown here is derived from an EMBL/GenBank/DDBJ whole genome shotgun (WGS) entry which is preliminary data.</text>
</comment>
<keyword evidence="2" id="KW-1185">Reference proteome</keyword>
<gene>
    <name evidence="1" type="ORF">I4F81_009634</name>
</gene>
<name>A0ACC3CBH3_PYRYE</name>
<dbReference type="EMBL" id="CM020620">
    <property type="protein sequence ID" value="KAK1867126.1"/>
    <property type="molecule type" value="Genomic_DNA"/>
</dbReference>
<reference evidence="1" key="1">
    <citation type="submission" date="2019-11" db="EMBL/GenBank/DDBJ databases">
        <title>Nori genome reveals adaptations in red seaweeds to the harsh intertidal environment.</title>
        <authorList>
            <person name="Wang D."/>
            <person name="Mao Y."/>
        </authorList>
    </citation>
    <scope>NUCLEOTIDE SEQUENCE</scope>
    <source>
        <tissue evidence="1">Gametophyte</tissue>
    </source>
</reference>
<evidence type="ECO:0000313" key="1">
    <source>
        <dbReference type="EMBL" id="KAK1867126.1"/>
    </source>
</evidence>
<proteinExistence type="predicted"/>
<protein>
    <submittedName>
        <fullName evidence="1">Uncharacterized protein</fullName>
    </submittedName>
</protein>
<accession>A0ACC3CBH3</accession>